<reference evidence="5" key="1">
    <citation type="submission" date="2016-11" db="EMBL/GenBank/DDBJ databases">
        <authorList>
            <person name="Varghese N."/>
            <person name="Submissions S."/>
        </authorList>
    </citation>
    <scope>NUCLEOTIDE SEQUENCE [LARGE SCALE GENOMIC DNA]</scope>
    <source>
        <strain evidence="5">YR203</strain>
    </source>
</reference>
<dbReference type="InterPro" id="IPR051398">
    <property type="entry name" value="Polysacch_Deacetylase"/>
</dbReference>
<accession>A0A1M5LWA6</accession>
<dbReference type="SUPFAM" id="SSF88713">
    <property type="entry name" value="Glycoside hydrolase/deacetylase"/>
    <property type="match status" value="1"/>
</dbReference>
<dbReference type="InterPro" id="IPR002509">
    <property type="entry name" value="NODB_dom"/>
</dbReference>
<evidence type="ECO:0000313" key="5">
    <source>
        <dbReference type="Proteomes" id="UP000184108"/>
    </source>
</evidence>
<protein>
    <submittedName>
        <fullName evidence="4">Polysaccharide deacetylase</fullName>
    </submittedName>
</protein>
<dbReference type="GO" id="GO:0016810">
    <property type="term" value="F:hydrolase activity, acting on carbon-nitrogen (but not peptide) bonds"/>
    <property type="evidence" value="ECO:0007669"/>
    <property type="project" value="InterPro"/>
</dbReference>
<organism evidence="4 5">
    <name type="scientific">Chryseobacterium vrystaatense</name>
    <dbReference type="NCBI Taxonomy" id="307480"/>
    <lineage>
        <taxon>Bacteria</taxon>
        <taxon>Pseudomonadati</taxon>
        <taxon>Bacteroidota</taxon>
        <taxon>Flavobacteriia</taxon>
        <taxon>Flavobacteriales</taxon>
        <taxon>Weeksellaceae</taxon>
        <taxon>Chryseobacterium group</taxon>
        <taxon>Chryseobacterium</taxon>
    </lineage>
</organism>
<dbReference type="GO" id="GO:0005576">
    <property type="term" value="C:extracellular region"/>
    <property type="evidence" value="ECO:0007669"/>
    <property type="project" value="UniProtKB-SubCell"/>
</dbReference>
<dbReference type="RefSeq" id="WP_073175472.1">
    <property type="nucleotide sequence ID" value="NZ_FQVE01000007.1"/>
</dbReference>
<evidence type="ECO:0000256" key="2">
    <source>
        <dbReference type="ARBA" id="ARBA00022729"/>
    </source>
</evidence>
<dbReference type="GO" id="GO:0005975">
    <property type="term" value="P:carbohydrate metabolic process"/>
    <property type="evidence" value="ECO:0007669"/>
    <property type="project" value="InterPro"/>
</dbReference>
<evidence type="ECO:0000259" key="3">
    <source>
        <dbReference type="PROSITE" id="PS51677"/>
    </source>
</evidence>
<gene>
    <name evidence="4" type="ORF">SAMN02787073_4660</name>
</gene>
<dbReference type="AlphaFoldDB" id="A0A1M5LWA6"/>
<comment type="subcellular location">
    <subcellularLocation>
        <location evidence="1">Secreted</location>
    </subcellularLocation>
</comment>
<keyword evidence="2" id="KW-0732">Signal</keyword>
<dbReference type="PROSITE" id="PS51677">
    <property type="entry name" value="NODB"/>
    <property type="match status" value="1"/>
</dbReference>
<dbReference type="Pfam" id="PF01522">
    <property type="entry name" value="Polysacc_deac_1"/>
    <property type="match status" value="1"/>
</dbReference>
<evidence type="ECO:0000256" key="1">
    <source>
        <dbReference type="ARBA" id="ARBA00004613"/>
    </source>
</evidence>
<proteinExistence type="predicted"/>
<dbReference type="PANTHER" id="PTHR34216">
    <property type="match status" value="1"/>
</dbReference>
<dbReference type="Gene3D" id="3.20.20.370">
    <property type="entry name" value="Glycoside hydrolase/deacetylase"/>
    <property type="match status" value="1"/>
</dbReference>
<evidence type="ECO:0000313" key="4">
    <source>
        <dbReference type="EMBL" id="SHG68919.1"/>
    </source>
</evidence>
<name>A0A1M5LWA6_9FLAO</name>
<dbReference type="CDD" id="cd10918">
    <property type="entry name" value="CE4_NodB_like_5s_6s"/>
    <property type="match status" value="1"/>
</dbReference>
<dbReference type="PANTHER" id="PTHR34216:SF3">
    <property type="entry name" value="POLY-BETA-1,6-N-ACETYL-D-GLUCOSAMINE N-DEACETYLASE"/>
    <property type="match status" value="1"/>
</dbReference>
<dbReference type="InterPro" id="IPR011330">
    <property type="entry name" value="Glyco_hydro/deAcase_b/a-brl"/>
</dbReference>
<feature type="domain" description="NodB homology" evidence="3">
    <location>
        <begin position="71"/>
        <end position="247"/>
    </location>
</feature>
<dbReference type="EMBL" id="FQVE01000007">
    <property type="protein sequence ID" value="SHG68919.1"/>
    <property type="molecule type" value="Genomic_DNA"/>
</dbReference>
<sequence length="247" mass="29025">MFKFVKRTLGFSKTESVRILMYHKVLPEREIPSKDSLTVSVENLEKQLQYVKNNYNTLFFNDLNSNSDLKHKLILTFDDGYLNNLQYMVPLLEKYQLKATIFIPTGLIQNDENNQNRDMMTFDEIRSLNPQYVEIALHSHTHKNYSQISLQEAADDLHQNIRTLEEKEIPFTKVLAYPYGKFPKKGEQKKEFFSILEKAGITSALRIGNNISYFPWKNKFEIKRIDIKGGDSFDVFKWKLKLGKIKL</sequence>
<dbReference type="Proteomes" id="UP000184108">
    <property type="component" value="Unassembled WGS sequence"/>
</dbReference>